<dbReference type="GO" id="GO:0000724">
    <property type="term" value="P:double-strand break repair via homologous recombination"/>
    <property type="evidence" value="ECO:0007669"/>
    <property type="project" value="InterPro"/>
</dbReference>
<dbReference type="GO" id="GO:0006355">
    <property type="term" value="P:regulation of DNA-templated transcription"/>
    <property type="evidence" value="ECO:0007669"/>
    <property type="project" value="TreeGrafter"/>
</dbReference>
<accession>A0A9D3Q2J7</accession>
<feature type="compositionally biased region" description="Basic and acidic residues" evidence="1">
    <location>
        <begin position="143"/>
        <end position="158"/>
    </location>
</feature>
<dbReference type="SUPFAM" id="SSF81872">
    <property type="entry name" value="BRCA2 helical domain"/>
    <property type="match status" value="1"/>
</dbReference>
<dbReference type="Gene3D" id="2.40.50.140">
    <property type="entry name" value="Nucleic acid-binding proteins"/>
    <property type="match status" value="3"/>
</dbReference>
<dbReference type="PIRSF" id="PIRSF002397">
    <property type="entry name" value="BRCA2"/>
    <property type="match status" value="1"/>
</dbReference>
<sequence>MMQSNVGGATQESSSILNFRLPGFSGCTVTQQRYFEQEAVACTRALLEDEDLGEQGHQGAPGKPPHQPGAERSGGGGKRPKSEDSDLKGQPPLKRRLLEDFDRTDCGGTTALAPVKSSPNVTLRDRRVFKYGAPLQPNVTRPFGDKKGALDQRLRKSEPQIVAPDSFLREGKPANPRAGAVFVPPFQKCAKPEAQRGSVPPQSGRTPSVFVPPFRKTGSSHSGKSLSEAPPIKKNSDSATNPGGHSKVSVQVSVSCSDNACDDSSGQGTVSGGVPEEREAESKTTMLAPASPVDHQAGSSDTERMIENLQLARDMQDMRIRKKKRQTIRPLPGSLFLAKTSGVARVSLRAPWEGRAQPVTPRKRDFFRQELLTEAGGVQLADGGWLIPSNDSTAGKEEFYRALCDTPGVDPKLISEAWLYNHYRWVVWKRASMERSFPEVMGSQCLTPEQVLLQLKYRYDVEVDHSRRSALRKIMERDDTPAKTLVLCVCGIASTGSALTKPVQPDSKASPGTAAKAGLSNGVIWVTDGWYSIKALLDAPLTAMLHKGRLTVGGKVVTHGAELVGSQDACPPLEAPESLMLKISANSTRPAQWDAKLGFHRDPRPFRLPLCSLYSSGGMVGCVDMVVLRSYPTQWMEKKPGGVFVFRNDRAEEREAQRHGDSKHKAMEALFAKIQAQFEKDQEAESKTKKRRRRMSRQEIEALRDGEELYEAVESDPAYFESCLSEQQLAILSSYRQSLGQEQQARLQERFRRALEEAQEGEGVCPNREVTPVWKLSVCDGSDQQSSSVYLLNIWRPSMDLLSLLKEGGRYRVYQLATSEGKKRAGKAAVQLTATKKTKFEHIKAPPESLPELFQPRVSVSFRTLRDPGFRPLCGEVDIVGCVISISDRHGPSPVLYLMDEQQDFVSVRSSSSLAQLAIEDLVKPQALLAISNLQLQHQPSKPIPALYAGELSLFSAKPKEAYLQEACERLRAIVQGNEHFFEMAEEKLSDLIQSNGPRSVLSSREVSPSPKMVAGQTPRQSVRTPGLFTPVSRKPPLPASTSDNRDPKSLKRKRGLDLLSRIPSPPPLSPIWTTASPSVKKTFNPPRRCGTPQPTSRKRTPAPQRAPPPEEGGWVNDEELAMINTQALLEGLGGPGDSPR</sequence>
<evidence type="ECO:0000313" key="4">
    <source>
        <dbReference type="Proteomes" id="UP001046870"/>
    </source>
</evidence>
<dbReference type="InterPro" id="IPR015525">
    <property type="entry name" value="BRCA2"/>
</dbReference>
<dbReference type="SUPFAM" id="SSF50249">
    <property type="entry name" value="Nucleic acid-binding proteins"/>
    <property type="match status" value="3"/>
</dbReference>
<feature type="compositionally biased region" description="Polar residues" evidence="1">
    <location>
        <begin position="1073"/>
        <end position="1082"/>
    </location>
</feature>
<dbReference type="InterPro" id="IPR015205">
    <property type="entry name" value="Tower_dom"/>
</dbReference>
<feature type="compositionally biased region" description="Low complexity" evidence="1">
    <location>
        <begin position="246"/>
        <end position="257"/>
    </location>
</feature>
<reference evidence="3" key="1">
    <citation type="submission" date="2021-01" db="EMBL/GenBank/DDBJ databases">
        <authorList>
            <person name="Zahm M."/>
            <person name="Roques C."/>
            <person name="Cabau C."/>
            <person name="Klopp C."/>
            <person name="Donnadieu C."/>
            <person name="Jouanno E."/>
            <person name="Lampietro C."/>
            <person name="Louis A."/>
            <person name="Herpin A."/>
            <person name="Echchiki A."/>
            <person name="Berthelot C."/>
            <person name="Parey E."/>
            <person name="Roest-Crollius H."/>
            <person name="Braasch I."/>
            <person name="Postlethwait J."/>
            <person name="Bobe J."/>
            <person name="Montfort J."/>
            <person name="Bouchez O."/>
            <person name="Begum T."/>
            <person name="Mejri S."/>
            <person name="Adams A."/>
            <person name="Chen W.-J."/>
            <person name="Guiguen Y."/>
        </authorList>
    </citation>
    <scope>NUCLEOTIDE SEQUENCE</scope>
    <source>
        <strain evidence="3">YG-15Mar2019-1</strain>
        <tissue evidence="3">Brain</tissue>
    </source>
</reference>
<dbReference type="PANTHER" id="PTHR11289:SF0">
    <property type="entry name" value="BREAST CANCER TYPE 2 SUSCEPTIBILITY PROTEIN"/>
    <property type="match status" value="1"/>
</dbReference>
<organism evidence="3 4">
    <name type="scientific">Megalops atlanticus</name>
    <name type="common">Tarpon</name>
    <name type="synonym">Clupea gigantea</name>
    <dbReference type="NCBI Taxonomy" id="7932"/>
    <lineage>
        <taxon>Eukaryota</taxon>
        <taxon>Metazoa</taxon>
        <taxon>Chordata</taxon>
        <taxon>Craniata</taxon>
        <taxon>Vertebrata</taxon>
        <taxon>Euteleostomi</taxon>
        <taxon>Actinopterygii</taxon>
        <taxon>Neopterygii</taxon>
        <taxon>Teleostei</taxon>
        <taxon>Elopiformes</taxon>
        <taxon>Megalopidae</taxon>
        <taxon>Megalops</taxon>
    </lineage>
</organism>
<dbReference type="AlphaFoldDB" id="A0A9D3Q2J7"/>
<keyword evidence="4" id="KW-1185">Reference proteome</keyword>
<dbReference type="InterPro" id="IPR015188">
    <property type="entry name" value="BRCA2_OB_3"/>
</dbReference>
<dbReference type="InterPro" id="IPR048262">
    <property type="entry name" value="BRCA2_OB_2_dom"/>
</dbReference>
<feature type="compositionally biased region" description="Polar residues" evidence="1">
    <location>
        <begin position="997"/>
        <end position="1007"/>
    </location>
</feature>
<dbReference type="InterPro" id="IPR036315">
    <property type="entry name" value="BRCA2_hlx_sf"/>
</dbReference>
<dbReference type="OrthoDB" id="21095at2759"/>
<feature type="domain" description="Tower" evidence="2">
    <location>
        <begin position="636"/>
        <end position="677"/>
    </location>
</feature>
<feature type="compositionally biased region" description="Basic and acidic residues" evidence="1">
    <location>
        <begin position="96"/>
        <end position="105"/>
    </location>
</feature>
<dbReference type="SMART" id="SM01341">
    <property type="entry name" value="Tower"/>
    <property type="match status" value="1"/>
</dbReference>
<dbReference type="Pfam" id="PF21318">
    <property type="entry name" value="BRCA2DBD_OB2"/>
    <property type="match status" value="1"/>
</dbReference>
<evidence type="ECO:0000259" key="2">
    <source>
        <dbReference type="SMART" id="SM01341"/>
    </source>
</evidence>
<dbReference type="SUPFAM" id="SSF81878">
    <property type="entry name" value="BRCA2 tower domain"/>
    <property type="match status" value="1"/>
</dbReference>
<dbReference type="InterPro" id="IPR055077">
    <property type="entry name" value="BRCA2_TR2"/>
</dbReference>
<dbReference type="InterPro" id="IPR012340">
    <property type="entry name" value="NA-bd_OB-fold"/>
</dbReference>
<dbReference type="Pfam" id="PF22687">
    <property type="entry name" value="BRCA2_TR2"/>
    <property type="match status" value="1"/>
</dbReference>
<dbReference type="Pfam" id="PF09169">
    <property type="entry name" value="BRCA-2_helical"/>
    <property type="match status" value="2"/>
</dbReference>
<dbReference type="GO" id="GO:0005634">
    <property type="term" value="C:nucleus"/>
    <property type="evidence" value="ECO:0007669"/>
    <property type="project" value="TreeGrafter"/>
</dbReference>
<feature type="region of interest" description="Disordered" evidence="1">
    <location>
        <begin position="50"/>
        <end position="119"/>
    </location>
</feature>
<dbReference type="Pfam" id="PF09103">
    <property type="entry name" value="BRCA-2_OB1"/>
    <property type="match status" value="1"/>
</dbReference>
<dbReference type="Proteomes" id="UP001046870">
    <property type="component" value="Chromosome 9"/>
</dbReference>
<comment type="caution">
    <text evidence="3">The sequence shown here is derived from an EMBL/GenBank/DDBJ whole genome shotgun (WGS) entry which is preliminary data.</text>
</comment>
<gene>
    <name evidence="3" type="ORF">MATL_G00122260</name>
</gene>
<proteinExistence type="predicted"/>
<dbReference type="CDD" id="cd04494">
    <property type="entry name" value="BRCA2DBD_OB2"/>
    <property type="match status" value="1"/>
</dbReference>
<dbReference type="InterPro" id="IPR015187">
    <property type="entry name" value="BRCA2_OB_1"/>
</dbReference>
<feature type="region of interest" description="Disordered" evidence="1">
    <location>
        <begin position="997"/>
        <end position="1117"/>
    </location>
</feature>
<dbReference type="FunFam" id="2.40.50.140:FF:000205">
    <property type="entry name" value="Breast cancer susceptibility protein 2"/>
    <property type="match status" value="1"/>
</dbReference>
<dbReference type="EMBL" id="JAFDVH010000009">
    <property type="protein sequence ID" value="KAG7471233.1"/>
    <property type="molecule type" value="Genomic_DNA"/>
</dbReference>
<evidence type="ECO:0000256" key="1">
    <source>
        <dbReference type="SAM" id="MobiDB-lite"/>
    </source>
</evidence>
<evidence type="ECO:0000313" key="3">
    <source>
        <dbReference type="EMBL" id="KAG7471233.1"/>
    </source>
</evidence>
<dbReference type="Gene3D" id="6.10.70.10">
    <property type="match status" value="1"/>
</dbReference>
<dbReference type="InterPro" id="IPR015252">
    <property type="entry name" value="BRCA2_hlx"/>
</dbReference>
<protein>
    <recommendedName>
        <fullName evidence="2">Tower domain-containing protein</fullName>
    </recommendedName>
</protein>
<dbReference type="PANTHER" id="PTHR11289">
    <property type="entry name" value="BREAST CANCER TYPE 2 SUSCEPTIBILITY PROTEIN BRCA2"/>
    <property type="match status" value="1"/>
</dbReference>
<name>A0A9D3Q2J7_MEGAT</name>
<feature type="region of interest" description="Disordered" evidence="1">
    <location>
        <begin position="133"/>
        <end position="301"/>
    </location>
</feature>
<dbReference type="Pfam" id="PF09121">
    <property type="entry name" value="Tower"/>
    <property type="match status" value="1"/>
</dbReference>
<dbReference type="CDD" id="cd04493">
    <property type="entry name" value="BRCA2DBD_OB1"/>
    <property type="match status" value="1"/>
</dbReference>
<dbReference type="Pfam" id="PF09104">
    <property type="entry name" value="BRCA-2_OB3"/>
    <property type="match status" value="1"/>
</dbReference>